<dbReference type="AlphaFoldDB" id="T1K313"/>
<evidence type="ECO:0000313" key="7">
    <source>
        <dbReference type="Proteomes" id="UP000015104"/>
    </source>
</evidence>
<dbReference type="PANTHER" id="PTHR10472:SF5">
    <property type="entry name" value="D-AMINOACYL-TRNA DEACYLASE 1"/>
    <property type="match status" value="1"/>
</dbReference>
<dbReference type="eggNOG" id="KOG3323">
    <property type="taxonomic scope" value="Eukaryota"/>
</dbReference>
<dbReference type="SUPFAM" id="SSF69500">
    <property type="entry name" value="DTD-like"/>
    <property type="match status" value="1"/>
</dbReference>
<dbReference type="OMA" id="WPDENDK"/>
<evidence type="ECO:0000256" key="5">
    <source>
        <dbReference type="RuleBase" id="RU003470"/>
    </source>
</evidence>
<evidence type="ECO:0000256" key="2">
    <source>
        <dbReference type="ARBA" id="ARBA00013056"/>
    </source>
</evidence>
<dbReference type="FunFam" id="3.50.80.10:FF:000001">
    <property type="entry name" value="D-aminoacyl-tRNA deacylase"/>
    <property type="match status" value="1"/>
</dbReference>
<evidence type="ECO:0000313" key="6">
    <source>
        <dbReference type="EnsemblMetazoa" id="tetur04g07020.1"/>
    </source>
</evidence>
<comment type="catalytic activity">
    <reaction evidence="4">
        <text>a D-aminoacyl-tRNA + H2O = a tRNA + a D-alpha-amino acid + H(+)</text>
        <dbReference type="Rhea" id="RHEA:13953"/>
        <dbReference type="Rhea" id="RHEA-COMP:10123"/>
        <dbReference type="Rhea" id="RHEA-COMP:10124"/>
        <dbReference type="ChEBI" id="CHEBI:15377"/>
        <dbReference type="ChEBI" id="CHEBI:15378"/>
        <dbReference type="ChEBI" id="CHEBI:59871"/>
        <dbReference type="ChEBI" id="CHEBI:78442"/>
        <dbReference type="ChEBI" id="CHEBI:79333"/>
        <dbReference type="EC" id="3.1.1.96"/>
    </reaction>
</comment>
<keyword evidence="5" id="KW-0378">Hydrolase</keyword>
<comment type="similarity">
    <text evidence="1 5">Belongs to the DTD family.</text>
</comment>
<dbReference type="EnsemblMetazoa" id="tetur04g07020.1">
    <property type="protein sequence ID" value="tetur04g07020.1"/>
    <property type="gene ID" value="tetur04g07020"/>
</dbReference>
<reference evidence="7" key="1">
    <citation type="submission" date="2011-08" db="EMBL/GenBank/DDBJ databases">
        <authorList>
            <person name="Rombauts S."/>
        </authorList>
    </citation>
    <scope>NUCLEOTIDE SEQUENCE</scope>
    <source>
        <strain evidence="7">London</strain>
    </source>
</reference>
<evidence type="ECO:0000256" key="4">
    <source>
        <dbReference type="ARBA" id="ARBA00048018"/>
    </source>
</evidence>
<dbReference type="HOGENOM" id="CLU_076901_0_4_1"/>
<evidence type="ECO:0000256" key="3">
    <source>
        <dbReference type="ARBA" id="ARBA00047676"/>
    </source>
</evidence>
<proteinExistence type="inferred from homology"/>
<dbReference type="Proteomes" id="UP000015104">
    <property type="component" value="Unassembled WGS sequence"/>
</dbReference>
<keyword evidence="5" id="KW-0963">Cytoplasm</keyword>
<dbReference type="OrthoDB" id="275783at2759"/>
<comment type="subcellular location">
    <subcellularLocation>
        <location evidence="5">Cytoplasm</location>
    </subcellularLocation>
</comment>
<name>T1K313_TETUR</name>
<keyword evidence="5" id="KW-0694">RNA-binding</keyword>
<keyword evidence="5" id="KW-0820">tRNA-binding</keyword>
<dbReference type="STRING" id="32264.T1K313"/>
<gene>
    <name evidence="6" type="primary">107359474</name>
</gene>
<dbReference type="GO" id="GO:0005737">
    <property type="term" value="C:cytoplasm"/>
    <property type="evidence" value="ECO:0007669"/>
    <property type="project" value="UniProtKB-SubCell"/>
</dbReference>
<dbReference type="GO" id="GO:0106026">
    <property type="term" value="F:Gly-tRNA(Ala) deacylase activity"/>
    <property type="evidence" value="ECO:0007669"/>
    <property type="project" value="RHEA"/>
</dbReference>
<comment type="catalytic activity">
    <reaction evidence="3">
        <text>glycyl-tRNA(Ala) + H2O = tRNA(Ala) + glycine + H(+)</text>
        <dbReference type="Rhea" id="RHEA:53744"/>
        <dbReference type="Rhea" id="RHEA-COMP:9657"/>
        <dbReference type="Rhea" id="RHEA-COMP:13640"/>
        <dbReference type="ChEBI" id="CHEBI:15377"/>
        <dbReference type="ChEBI" id="CHEBI:15378"/>
        <dbReference type="ChEBI" id="CHEBI:57305"/>
        <dbReference type="ChEBI" id="CHEBI:78442"/>
        <dbReference type="ChEBI" id="CHEBI:78522"/>
        <dbReference type="EC" id="3.1.1.96"/>
    </reaction>
</comment>
<reference evidence="6" key="2">
    <citation type="submission" date="2015-06" db="UniProtKB">
        <authorList>
            <consortium name="EnsemblMetazoa"/>
        </authorList>
    </citation>
    <scope>IDENTIFICATION</scope>
</reference>
<dbReference type="PANTHER" id="PTHR10472">
    <property type="entry name" value="D-TYROSYL-TRNA TYR DEACYLASE"/>
    <property type="match status" value="1"/>
</dbReference>
<sequence>MKAVVQRVVKASVSVNNEIISEIGRGICVLVGLSKDDTVTDVDYIVRKLINMRIFDGEDGKRWDLSVKDKKYEILCCSQFTLYAVLKGNKPDFHQSMSPDKSRELYQLFLEKLKKSYDPDLIKEGRFQTACHVNIVNDGPVTICLESPSSKKSEVTE</sequence>
<dbReference type="GO" id="GO:0051500">
    <property type="term" value="F:D-tyrosyl-tRNA(Tyr) deacylase activity"/>
    <property type="evidence" value="ECO:0007669"/>
    <property type="project" value="TreeGrafter"/>
</dbReference>
<evidence type="ECO:0000256" key="1">
    <source>
        <dbReference type="ARBA" id="ARBA00009673"/>
    </source>
</evidence>
<dbReference type="KEGG" id="tut:107359474"/>
<accession>T1K313</accession>
<dbReference type="InterPro" id="IPR003732">
    <property type="entry name" value="Daa-tRNA_deacyls_DTD"/>
</dbReference>
<protein>
    <recommendedName>
        <fullName evidence="2 5">D-aminoacyl-tRNA deacylase</fullName>
        <ecNumber evidence="2 5">3.1.1.96</ecNumber>
    </recommendedName>
</protein>
<organism evidence="6 7">
    <name type="scientific">Tetranychus urticae</name>
    <name type="common">Two-spotted spider mite</name>
    <dbReference type="NCBI Taxonomy" id="32264"/>
    <lineage>
        <taxon>Eukaryota</taxon>
        <taxon>Metazoa</taxon>
        <taxon>Ecdysozoa</taxon>
        <taxon>Arthropoda</taxon>
        <taxon>Chelicerata</taxon>
        <taxon>Arachnida</taxon>
        <taxon>Acari</taxon>
        <taxon>Acariformes</taxon>
        <taxon>Trombidiformes</taxon>
        <taxon>Prostigmata</taxon>
        <taxon>Eleutherengona</taxon>
        <taxon>Raphignathae</taxon>
        <taxon>Tetranychoidea</taxon>
        <taxon>Tetranychidae</taxon>
        <taxon>Tetranychus</taxon>
    </lineage>
</organism>
<keyword evidence="7" id="KW-1185">Reference proteome</keyword>
<dbReference type="InterPro" id="IPR023509">
    <property type="entry name" value="DTD-like_sf"/>
</dbReference>
<dbReference type="EMBL" id="CAEY01001371">
    <property type="status" value="NOT_ANNOTATED_CDS"/>
    <property type="molecule type" value="Genomic_DNA"/>
</dbReference>
<dbReference type="NCBIfam" id="TIGR00256">
    <property type="entry name" value="D-aminoacyl-tRNA deacylase"/>
    <property type="match status" value="1"/>
</dbReference>
<dbReference type="Pfam" id="PF02580">
    <property type="entry name" value="Tyr_Deacylase"/>
    <property type="match status" value="1"/>
</dbReference>
<dbReference type="Gene3D" id="3.50.80.10">
    <property type="entry name" value="D-tyrosyl-tRNA(Tyr) deacylase"/>
    <property type="match status" value="1"/>
</dbReference>
<dbReference type="GO" id="GO:0000049">
    <property type="term" value="F:tRNA binding"/>
    <property type="evidence" value="ECO:0007669"/>
    <property type="project" value="UniProtKB-KW"/>
</dbReference>
<dbReference type="EC" id="3.1.1.96" evidence="2 5"/>